<keyword evidence="3" id="KW-1185">Reference proteome</keyword>
<dbReference type="Proteomes" id="UP000076532">
    <property type="component" value="Unassembled WGS sequence"/>
</dbReference>
<name>A0A166WVT5_9AGAM</name>
<proteinExistence type="predicted"/>
<sequence>MCACIEGIYKLEAAMIVLSVCLCAPLRLCVCPVVQGSQIGILTYIQSCAHWGCSTLQGSHASILPCITWVLLISYIDERGCTSTKQLVRGFLWRQVGRIVCI</sequence>
<protein>
    <recommendedName>
        <fullName evidence="4">Secreted protein</fullName>
    </recommendedName>
</protein>
<keyword evidence="1" id="KW-0732">Signal</keyword>
<gene>
    <name evidence="2" type="ORF">FIBSPDRAFT_551</name>
</gene>
<feature type="chain" id="PRO_5007882050" description="Secreted protein" evidence="1">
    <location>
        <begin position="37"/>
        <end position="102"/>
    </location>
</feature>
<evidence type="ECO:0000313" key="3">
    <source>
        <dbReference type="Proteomes" id="UP000076532"/>
    </source>
</evidence>
<dbReference type="EMBL" id="KV417480">
    <property type="protein sequence ID" value="KZP34157.1"/>
    <property type="molecule type" value="Genomic_DNA"/>
</dbReference>
<feature type="signal peptide" evidence="1">
    <location>
        <begin position="1"/>
        <end position="36"/>
    </location>
</feature>
<accession>A0A166WVT5</accession>
<organism evidence="2 3">
    <name type="scientific">Athelia psychrophila</name>
    <dbReference type="NCBI Taxonomy" id="1759441"/>
    <lineage>
        <taxon>Eukaryota</taxon>
        <taxon>Fungi</taxon>
        <taxon>Dikarya</taxon>
        <taxon>Basidiomycota</taxon>
        <taxon>Agaricomycotina</taxon>
        <taxon>Agaricomycetes</taxon>
        <taxon>Agaricomycetidae</taxon>
        <taxon>Atheliales</taxon>
        <taxon>Atheliaceae</taxon>
        <taxon>Athelia</taxon>
    </lineage>
</organism>
<reference evidence="2 3" key="1">
    <citation type="journal article" date="2016" name="Mol. Biol. Evol.">
        <title>Comparative Genomics of Early-Diverging Mushroom-Forming Fungi Provides Insights into the Origins of Lignocellulose Decay Capabilities.</title>
        <authorList>
            <person name="Nagy L.G."/>
            <person name="Riley R."/>
            <person name="Tritt A."/>
            <person name="Adam C."/>
            <person name="Daum C."/>
            <person name="Floudas D."/>
            <person name="Sun H."/>
            <person name="Yadav J.S."/>
            <person name="Pangilinan J."/>
            <person name="Larsson K.H."/>
            <person name="Matsuura K."/>
            <person name="Barry K."/>
            <person name="Labutti K."/>
            <person name="Kuo R."/>
            <person name="Ohm R.A."/>
            <person name="Bhattacharya S.S."/>
            <person name="Shirouzu T."/>
            <person name="Yoshinaga Y."/>
            <person name="Martin F.M."/>
            <person name="Grigoriev I.V."/>
            <person name="Hibbett D.S."/>
        </authorList>
    </citation>
    <scope>NUCLEOTIDE SEQUENCE [LARGE SCALE GENOMIC DNA]</scope>
    <source>
        <strain evidence="2 3">CBS 109695</strain>
    </source>
</reference>
<evidence type="ECO:0008006" key="4">
    <source>
        <dbReference type="Google" id="ProtNLM"/>
    </source>
</evidence>
<evidence type="ECO:0000256" key="1">
    <source>
        <dbReference type="SAM" id="SignalP"/>
    </source>
</evidence>
<dbReference type="AlphaFoldDB" id="A0A166WVT5"/>
<evidence type="ECO:0000313" key="2">
    <source>
        <dbReference type="EMBL" id="KZP34157.1"/>
    </source>
</evidence>